<dbReference type="SUPFAM" id="SSF46767">
    <property type="entry name" value="Methylated DNA-protein cysteine methyltransferase, C-terminal domain"/>
    <property type="match status" value="1"/>
</dbReference>
<accession>A0A3B1DI41</accession>
<dbReference type="InterPro" id="IPR036388">
    <property type="entry name" value="WH-like_DNA-bd_sf"/>
</dbReference>
<dbReference type="InterPro" id="IPR036217">
    <property type="entry name" value="MethylDNA_cys_MeTrfase_DNAb"/>
</dbReference>
<organism evidence="1">
    <name type="scientific">hydrothermal vent metagenome</name>
    <dbReference type="NCBI Taxonomy" id="652676"/>
    <lineage>
        <taxon>unclassified sequences</taxon>
        <taxon>metagenomes</taxon>
        <taxon>ecological metagenomes</taxon>
    </lineage>
</organism>
<evidence type="ECO:0000313" key="1">
    <source>
        <dbReference type="EMBL" id="VAX40362.1"/>
    </source>
</evidence>
<feature type="non-terminal residue" evidence="1">
    <location>
        <position position="62"/>
    </location>
</feature>
<gene>
    <name evidence="1" type="ORF">MNBD_PLANCTO02-1894</name>
</gene>
<dbReference type="Gene3D" id="1.10.10.10">
    <property type="entry name" value="Winged helix-like DNA-binding domain superfamily/Winged helix DNA-binding domain"/>
    <property type="match status" value="1"/>
</dbReference>
<dbReference type="GO" id="GO:0032259">
    <property type="term" value="P:methylation"/>
    <property type="evidence" value="ECO:0007669"/>
    <property type="project" value="UniProtKB-KW"/>
</dbReference>
<dbReference type="EC" id="2.1.1.63" evidence="1"/>
<protein>
    <submittedName>
        <fullName evidence="1">Methylated-DNA--protein-cysteine methyltransferase</fullName>
        <ecNumber evidence="1">2.1.1.63</ecNumber>
    </submittedName>
</protein>
<keyword evidence="1" id="KW-0489">Methyltransferase</keyword>
<dbReference type="EMBL" id="UOGL01000432">
    <property type="protein sequence ID" value="VAX40362.1"/>
    <property type="molecule type" value="Genomic_DNA"/>
</dbReference>
<dbReference type="AlphaFoldDB" id="A0A3B1DI41"/>
<sequence>MRTSVDKRIKNRLTAEFIEQDDEVLREAKKQLLMVGTGFQKSVWNALMEVPYGTTSTYLQLA</sequence>
<reference evidence="1" key="1">
    <citation type="submission" date="2018-06" db="EMBL/GenBank/DDBJ databases">
        <authorList>
            <person name="Zhirakovskaya E."/>
        </authorList>
    </citation>
    <scope>NUCLEOTIDE SEQUENCE</scope>
</reference>
<dbReference type="GO" id="GO:0003908">
    <property type="term" value="F:methylated-DNA-[protein]-cysteine S-methyltransferase activity"/>
    <property type="evidence" value="ECO:0007669"/>
    <property type="project" value="UniProtKB-EC"/>
</dbReference>
<proteinExistence type="predicted"/>
<keyword evidence="1" id="KW-0808">Transferase</keyword>
<name>A0A3B1DI41_9ZZZZ</name>